<dbReference type="InterPro" id="IPR015943">
    <property type="entry name" value="WD40/YVTN_repeat-like_dom_sf"/>
</dbReference>
<organism evidence="2 3">
    <name type="scientific">Kolteria novifilia</name>
    <dbReference type="NCBI Taxonomy" id="2527975"/>
    <lineage>
        <taxon>Bacteria</taxon>
        <taxon>Pseudomonadati</taxon>
        <taxon>Planctomycetota</taxon>
        <taxon>Planctomycetia</taxon>
        <taxon>Kolteriales</taxon>
        <taxon>Kolteriaceae</taxon>
        <taxon>Kolteria</taxon>
    </lineage>
</organism>
<dbReference type="Pfam" id="PF13360">
    <property type="entry name" value="PQQ_2"/>
    <property type="match status" value="2"/>
</dbReference>
<dbReference type="PANTHER" id="PTHR34512:SF30">
    <property type="entry name" value="OUTER MEMBRANE PROTEIN ASSEMBLY FACTOR BAMB"/>
    <property type="match status" value="1"/>
</dbReference>
<dbReference type="SMART" id="SM00564">
    <property type="entry name" value="PQQ"/>
    <property type="match status" value="4"/>
</dbReference>
<dbReference type="Proteomes" id="UP000317093">
    <property type="component" value="Chromosome"/>
</dbReference>
<gene>
    <name evidence="2" type="primary">bamB_2</name>
    <name evidence="2" type="ORF">Pan216_56170</name>
</gene>
<evidence type="ECO:0000313" key="2">
    <source>
        <dbReference type="EMBL" id="QDU64726.1"/>
    </source>
</evidence>
<dbReference type="Gene3D" id="2.130.10.10">
    <property type="entry name" value="YVTN repeat-like/Quinoprotein amine dehydrogenase"/>
    <property type="match status" value="2"/>
</dbReference>
<reference evidence="2 3" key="1">
    <citation type="submission" date="2019-02" db="EMBL/GenBank/DDBJ databases">
        <title>Deep-cultivation of Planctomycetes and their phenomic and genomic characterization uncovers novel biology.</title>
        <authorList>
            <person name="Wiegand S."/>
            <person name="Jogler M."/>
            <person name="Boedeker C."/>
            <person name="Pinto D."/>
            <person name="Vollmers J."/>
            <person name="Rivas-Marin E."/>
            <person name="Kohn T."/>
            <person name="Peeters S.H."/>
            <person name="Heuer A."/>
            <person name="Rast P."/>
            <person name="Oberbeckmann S."/>
            <person name="Bunk B."/>
            <person name="Jeske O."/>
            <person name="Meyerdierks A."/>
            <person name="Storesund J.E."/>
            <person name="Kallscheuer N."/>
            <person name="Luecker S."/>
            <person name="Lage O.M."/>
            <person name="Pohl T."/>
            <person name="Merkel B.J."/>
            <person name="Hornburger P."/>
            <person name="Mueller R.-W."/>
            <person name="Bruemmer F."/>
            <person name="Labrenz M."/>
            <person name="Spormann A.M."/>
            <person name="Op den Camp H."/>
            <person name="Overmann J."/>
            <person name="Amann R."/>
            <person name="Jetten M.S.M."/>
            <person name="Mascher T."/>
            <person name="Medema M.H."/>
            <person name="Devos D.P."/>
            <person name="Kaster A.-K."/>
            <person name="Ovreas L."/>
            <person name="Rohde M."/>
            <person name="Galperin M.Y."/>
            <person name="Jogler C."/>
        </authorList>
    </citation>
    <scope>NUCLEOTIDE SEQUENCE [LARGE SCALE GENOMIC DNA]</scope>
    <source>
        <strain evidence="2 3">Pan216</strain>
    </source>
</reference>
<proteinExistence type="predicted"/>
<keyword evidence="3" id="KW-1185">Reference proteome</keyword>
<dbReference type="InterPro" id="IPR011047">
    <property type="entry name" value="Quinoprotein_ADH-like_sf"/>
</dbReference>
<dbReference type="OrthoDB" id="244732at2"/>
<accession>A0A518BCM1</accession>
<sequence>MTFGLILLQTALVLATPESVDWPQFRGPNGQGISYATELPLEFSDTENVTWKTSLPGKGWSSPVIEGDRIWMTTATDEGRSLRALCVDRDSGKLLHDVEIYSREEPLPANTKNSHASPTPIVEDGHVYVHFGSAGTACLDRDGKILWKKDDLVIDHKEGPGSSPVLHENLLILNFDGRDEQYVIALDKQTGRTVWKTERTGEFPENTEQHKAYSTPLIVEIDGKPQLVSPGAQQVVAYDPATGEELWKVRYNGFSNVPRPVFADGMFFISTGYMKPQLWAIRAGGSGNVTDSHVAWKVTRQAPANPSPLVVGDEVYMVSDRGIATCMDAKTGEIHWQKRLGGNYSASPLFADGRIYFSSEQGKVTVIKPGTEYEVLVVNELPGRLMASPAVSGHSLYFRTDQDLYRFDK</sequence>
<dbReference type="RefSeq" id="WP_145263128.1">
    <property type="nucleotide sequence ID" value="NZ_CP036279.1"/>
</dbReference>
<dbReference type="SUPFAM" id="SSF50998">
    <property type="entry name" value="Quinoprotein alcohol dehydrogenase-like"/>
    <property type="match status" value="1"/>
</dbReference>
<feature type="domain" description="Pyrrolo-quinoline quinone repeat" evidence="1">
    <location>
        <begin position="180"/>
        <end position="409"/>
    </location>
</feature>
<name>A0A518BCM1_9BACT</name>
<dbReference type="EMBL" id="CP036279">
    <property type="protein sequence ID" value="QDU64726.1"/>
    <property type="molecule type" value="Genomic_DNA"/>
</dbReference>
<feature type="domain" description="Pyrrolo-quinoline quinone repeat" evidence="1">
    <location>
        <begin position="46"/>
        <end position="148"/>
    </location>
</feature>
<dbReference type="PANTHER" id="PTHR34512">
    <property type="entry name" value="CELL SURFACE PROTEIN"/>
    <property type="match status" value="1"/>
</dbReference>
<dbReference type="InterPro" id="IPR002372">
    <property type="entry name" value="PQQ_rpt_dom"/>
</dbReference>
<evidence type="ECO:0000313" key="3">
    <source>
        <dbReference type="Proteomes" id="UP000317093"/>
    </source>
</evidence>
<dbReference type="InterPro" id="IPR018391">
    <property type="entry name" value="PQQ_b-propeller_rpt"/>
</dbReference>
<evidence type="ECO:0000259" key="1">
    <source>
        <dbReference type="Pfam" id="PF13360"/>
    </source>
</evidence>
<dbReference type="AlphaFoldDB" id="A0A518BCM1"/>
<protein>
    <submittedName>
        <fullName evidence="2">Outer membrane protein assembly factor BamB</fullName>
    </submittedName>
</protein>
<dbReference type="KEGG" id="knv:Pan216_56170"/>